<gene>
    <name evidence="1" type="ORF">METZ01_LOCUS498172</name>
</gene>
<sequence>MISKVRKYFLEYLNTKKREDGNKIPEFTYLQMIVLLKDHYRYEAIINGQMSEKRMNRRLSPMSFDEIKKLFDSVLKIEMEKYNTNYPKDGQ</sequence>
<proteinExistence type="predicted"/>
<dbReference type="AlphaFoldDB" id="A0A383DN89"/>
<dbReference type="EMBL" id="UINC01218342">
    <property type="protein sequence ID" value="SVE45318.1"/>
    <property type="molecule type" value="Genomic_DNA"/>
</dbReference>
<reference evidence="1" key="1">
    <citation type="submission" date="2018-05" db="EMBL/GenBank/DDBJ databases">
        <authorList>
            <person name="Lanie J.A."/>
            <person name="Ng W.-L."/>
            <person name="Kazmierczak K.M."/>
            <person name="Andrzejewski T.M."/>
            <person name="Davidsen T.M."/>
            <person name="Wayne K.J."/>
            <person name="Tettelin H."/>
            <person name="Glass J.I."/>
            <person name="Rusch D."/>
            <person name="Podicherti R."/>
            <person name="Tsui H.-C.T."/>
            <person name="Winkler M.E."/>
        </authorList>
    </citation>
    <scope>NUCLEOTIDE SEQUENCE</scope>
</reference>
<protein>
    <submittedName>
        <fullName evidence="1">Uncharacterized protein</fullName>
    </submittedName>
</protein>
<accession>A0A383DN89</accession>
<name>A0A383DN89_9ZZZZ</name>
<organism evidence="1">
    <name type="scientific">marine metagenome</name>
    <dbReference type="NCBI Taxonomy" id="408172"/>
    <lineage>
        <taxon>unclassified sequences</taxon>
        <taxon>metagenomes</taxon>
        <taxon>ecological metagenomes</taxon>
    </lineage>
</organism>
<evidence type="ECO:0000313" key="1">
    <source>
        <dbReference type="EMBL" id="SVE45318.1"/>
    </source>
</evidence>